<feature type="transmembrane region" description="Helical" evidence="8">
    <location>
        <begin position="336"/>
        <end position="356"/>
    </location>
</feature>
<dbReference type="InterPro" id="IPR036259">
    <property type="entry name" value="MFS_trans_sf"/>
</dbReference>
<comment type="similarity">
    <text evidence="2 7">Belongs to the major facilitator superfamily. Sugar transporter (TC 2.A.1.1) family.</text>
</comment>
<dbReference type="EMBL" id="NLAX01001139">
    <property type="protein sequence ID" value="PKS05719.1"/>
    <property type="molecule type" value="Genomic_DNA"/>
</dbReference>
<dbReference type="GO" id="GO:0016020">
    <property type="term" value="C:membrane"/>
    <property type="evidence" value="ECO:0007669"/>
    <property type="project" value="UniProtKB-SubCell"/>
</dbReference>
<dbReference type="NCBIfam" id="TIGR00879">
    <property type="entry name" value="SP"/>
    <property type="match status" value="1"/>
</dbReference>
<keyword evidence="4 8" id="KW-0812">Transmembrane</keyword>
<gene>
    <name evidence="10" type="ORF">jhhlp_007548</name>
</gene>
<dbReference type="PROSITE" id="PS00217">
    <property type="entry name" value="SUGAR_TRANSPORT_2"/>
    <property type="match status" value="1"/>
</dbReference>
<dbReference type="PANTHER" id="PTHR48022:SF22">
    <property type="entry name" value="MAJOR FACILITATOR SUPERFAMILY (MFS) PROFILE DOMAIN-CONTAINING PROTEIN"/>
    <property type="match status" value="1"/>
</dbReference>
<protein>
    <recommendedName>
        <fullName evidence="9">Major facilitator superfamily (MFS) profile domain-containing protein</fullName>
    </recommendedName>
</protein>
<evidence type="ECO:0000256" key="2">
    <source>
        <dbReference type="ARBA" id="ARBA00010992"/>
    </source>
</evidence>
<feature type="domain" description="Major facilitator superfamily (MFS) profile" evidence="9">
    <location>
        <begin position="83"/>
        <end position="523"/>
    </location>
</feature>
<feature type="transmembrane region" description="Helical" evidence="8">
    <location>
        <begin position="247"/>
        <end position="268"/>
    </location>
</feature>
<dbReference type="STRING" id="41688.A0A2N3MZW4"/>
<dbReference type="AlphaFoldDB" id="A0A2N3MZW4"/>
<keyword evidence="5 8" id="KW-1133">Transmembrane helix</keyword>
<evidence type="ECO:0000313" key="10">
    <source>
        <dbReference type="EMBL" id="PKS05719.1"/>
    </source>
</evidence>
<feature type="transmembrane region" description="Helical" evidence="8">
    <location>
        <begin position="188"/>
        <end position="205"/>
    </location>
</feature>
<evidence type="ECO:0000313" key="11">
    <source>
        <dbReference type="Proteomes" id="UP000233524"/>
    </source>
</evidence>
<dbReference type="Gene3D" id="1.20.1250.20">
    <property type="entry name" value="MFS general substrate transporter like domains"/>
    <property type="match status" value="1"/>
</dbReference>
<dbReference type="PROSITE" id="PS50850">
    <property type="entry name" value="MFS"/>
    <property type="match status" value="1"/>
</dbReference>
<evidence type="ECO:0000256" key="1">
    <source>
        <dbReference type="ARBA" id="ARBA00004141"/>
    </source>
</evidence>
<dbReference type="InterPro" id="IPR050360">
    <property type="entry name" value="MFS_Sugar_Transporters"/>
</dbReference>
<sequence>MEPNPSNGTPSPSLDIAIHSRLSRRYLSAFLFIHSDMEPSQKVDPTEAWAEQATGELGLAANQEEHETNAWETVRKNPTLVGWCLFAVYTCLLVSFENQAAGLVLSVPRFRQDFGHKFGDEYVLDAAWQSAFFGGPIASTIVGTIASGYFADRFGRKPLLIGAITLSFAAIAIELVAETNAMFFGGKFMNGFLLGVIMSVALTFLGEITPLALRGILTCLNALMFTLGPLSASIIVERTGTYENRWAYRSVFAAQFAFSAVSFLVVFFMPESPTWLLSVGNKDEKAIRSLKRLGYTDTEIPMKTAQIRRTLEQSKQETEGTTYLELFRGSNARRTIISIMPLSIQALGGVYFIGSYGTYYIQLAGYSVDDSFKMQIGQHGLAMFGNICSWFLVDRIGRRPLTFWGQFVLTIILMVCAGLAVQGSPGSIKGSVALIIMYNFFYNISIGATAYTLLVEVATSRLRVKTIAVGVAVQYLVYTVWAFVLPLLFNPDKANLGAKTAFIFGGLSTISLVYLWFYQVETAGRSYDELDEMFMKGIGVREFKSYVTDVKSKGKAGSITRSP</sequence>
<dbReference type="PANTHER" id="PTHR48022">
    <property type="entry name" value="PLASTIDIC GLUCOSE TRANSPORTER 4"/>
    <property type="match status" value="1"/>
</dbReference>
<evidence type="ECO:0000256" key="8">
    <source>
        <dbReference type="SAM" id="Phobius"/>
    </source>
</evidence>
<feature type="transmembrane region" description="Helical" evidence="8">
    <location>
        <begin position="400"/>
        <end position="421"/>
    </location>
</feature>
<keyword evidence="3 7" id="KW-0813">Transport</keyword>
<dbReference type="InterPro" id="IPR003663">
    <property type="entry name" value="Sugar/inositol_transpt"/>
</dbReference>
<organism evidence="10 11">
    <name type="scientific">Lomentospora prolificans</name>
    <dbReference type="NCBI Taxonomy" id="41688"/>
    <lineage>
        <taxon>Eukaryota</taxon>
        <taxon>Fungi</taxon>
        <taxon>Dikarya</taxon>
        <taxon>Ascomycota</taxon>
        <taxon>Pezizomycotina</taxon>
        <taxon>Sordariomycetes</taxon>
        <taxon>Hypocreomycetidae</taxon>
        <taxon>Microascales</taxon>
        <taxon>Microascaceae</taxon>
        <taxon>Lomentospora</taxon>
    </lineage>
</organism>
<dbReference type="InParanoid" id="A0A2N3MZW4"/>
<feature type="transmembrane region" description="Helical" evidence="8">
    <location>
        <begin position="127"/>
        <end position="151"/>
    </location>
</feature>
<keyword evidence="6 8" id="KW-0472">Membrane</keyword>
<feature type="transmembrane region" description="Helical" evidence="8">
    <location>
        <begin position="501"/>
        <end position="518"/>
    </location>
</feature>
<feature type="transmembrane region" description="Helical" evidence="8">
    <location>
        <begin position="433"/>
        <end position="455"/>
    </location>
</feature>
<comment type="subcellular location">
    <subcellularLocation>
        <location evidence="1">Membrane</location>
        <topology evidence="1">Multi-pass membrane protein</topology>
    </subcellularLocation>
</comment>
<evidence type="ECO:0000256" key="4">
    <source>
        <dbReference type="ARBA" id="ARBA00022692"/>
    </source>
</evidence>
<keyword evidence="11" id="KW-1185">Reference proteome</keyword>
<feature type="transmembrane region" description="Helical" evidence="8">
    <location>
        <begin position="467"/>
        <end position="489"/>
    </location>
</feature>
<evidence type="ECO:0000256" key="3">
    <source>
        <dbReference type="ARBA" id="ARBA00022448"/>
    </source>
</evidence>
<dbReference type="InterPro" id="IPR005828">
    <property type="entry name" value="MFS_sugar_transport-like"/>
</dbReference>
<dbReference type="Proteomes" id="UP000233524">
    <property type="component" value="Unassembled WGS sequence"/>
</dbReference>
<evidence type="ECO:0000256" key="7">
    <source>
        <dbReference type="RuleBase" id="RU003346"/>
    </source>
</evidence>
<dbReference type="SUPFAM" id="SSF103473">
    <property type="entry name" value="MFS general substrate transporter"/>
    <property type="match status" value="1"/>
</dbReference>
<comment type="caution">
    <text evidence="10">The sequence shown here is derived from an EMBL/GenBank/DDBJ whole genome shotgun (WGS) entry which is preliminary data.</text>
</comment>
<feature type="transmembrane region" description="Helical" evidence="8">
    <location>
        <begin position="212"/>
        <end position="235"/>
    </location>
</feature>
<evidence type="ECO:0000256" key="5">
    <source>
        <dbReference type="ARBA" id="ARBA00022989"/>
    </source>
</evidence>
<dbReference type="VEuPathDB" id="FungiDB:jhhlp_007548"/>
<feature type="transmembrane region" description="Helical" evidence="8">
    <location>
        <begin position="80"/>
        <end position="107"/>
    </location>
</feature>
<accession>A0A2N3MZW4</accession>
<dbReference type="InterPro" id="IPR020846">
    <property type="entry name" value="MFS_dom"/>
</dbReference>
<dbReference type="GO" id="GO:0005351">
    <property type="term" value="F:carbohydrate:proton symporter activity"/>
    <property type="evidence" value="ECO:0007669"/>
    <property type="project" value="TreeGrafter"/>
</dbReference>
<feature type="transmembrane region" description="Helical" evidence="8">
    <location>
        <begin position="376"/>
        <end position="393"/>
    </location>
</feature>
<dbReference type="PROSITE" id="PS00216">
    <property type="entry name" value="SUGAR_TRANSPORT_1"/>
    <property type="match status" value="1"/>
</dbReference>
<proteinExistence type="inferred from homology"/>
<name>A0A2N3MZW4_9PEZI</name>
<evidence type="ECO:0000256" key="6">
    <source>
        <dbReference type="ARBA" id="ARBA00023136"/>
    </source>
</evidence>
<dbReference type="InterPro" id="IPR005829">
    <property type="entry name" value="Sugar_transporter_CS"/>
</dbReference>
<dbReference type="FunFam" id="1.20.1250.20:FF:000078">
    <property type="entry name" value="MFS maltose transporter, putative"/>
    <property type="match status" value="1"/>
</dbReference>
<evidence type="ECO:0000259" key="9">
    <source>
        <dbReference type="PROSITE" id="PS50850"/>
    </source>
</evidence>
<dbReference type="Pfam" id="PF00083">
    <property type="entry name" value="Sugar_tr"/>
    <property type="match status" value="1"/>
</dbReference>
<dbReference type="OrthoDB" id="6612291at2759"/>
<feature type="transmembrane region" description="Helical" evidence="8">
    <location>
        <begin position="158"/>
        <end position="176"/>
    </location>
</feature>
<reference evidence="10 11" key="1">
    <citation type="journal article" date="2017" name="G3 (Bethesda)">
        <title>First Draft Genome Sequence of the Pathogenic Fungus Lomentospora prolificans (Formerly Scedosporium prolificans).</title>
        <authorList>
            <person name="Luo R."/>
            <person name="Zimin A."/>
            <person name="Workman R."/>
            <person name="Fan Y."/>
            <person name="Pertea G."/>
            <person name="Grossman N."/>
            <person name="Wear M.P."/>
            <person name="Jia B."/>
            <person name="Miller H."/>
            <person name="Casadevall A."/>
            <person name="Timp W."/>
            <person name="Zhang S.X."/>
            <person name="Salzberg S.L."/>
        </authorList>
    </citation>
    <scope>NUCLEOTIDE SEQUENCE [LARGE SCALE GENOMIC DNA]</scope>
    <source>
        <strain evidence="10 11">JHH-5317</strain>
    </source>
</reference>